<reference evidence="1 2" key="1">
    <citation type="submission" date="2014-09" db="EMBL/GenBank/DDBJ databases">
        <title>Sporocytophaga myxococcoides PG-01 genome sequencing.</title>
        <authorList>
            <person name="Liu L."/>
            <person name="Gao P.J."/>
            <person name="Chen G.J."/>
            <person name="Wang L.S."/>
        </authorList>
    </citation>
    <scope>NUCLEOTIDE SEQUENCE [LARGE SCALE GENOMIC DNA]</scope>
    <source>
        <strain evidence="1 2">PG-01</strain>
    </source>
</reference>
<keyword evidence="2" id="KW-1185">Reference proteome</keyword>
<dbReference type="Proteomes" id="UP000030185">
    <property type="component" value="Unassembled WGS sequence"/>
</dbReference>
<evidence type="ECO:0000313" key="2">
    <source>
        <dbReference type="Proteomes" id="UP000030185"/>
    </source>
</evidence>
<dbReference type="EMBL" id="BBLT01000011">
    <property type="protein sequence ID" value="GAL87122.1"/>
    <property type="molecule type" value="Genomic_DNA"/>
</dbReference>
<evidence type="ECO:0000313" key="1">
    <source>
        <dbReference type="EMBL" id="GAL87122.1"/>
    </source>
</evidence>
<accession>A0A098LL45</accession>
<gene>
    <name evidence="1" type="ORF">MYP_4352</name>
</gene>
<name>A0A098LL45_9BACT</name>
<dbReference type="AlphaFoldDB" id="A0A098LL45"/>
<sequence length="408" mass="46483">MYDDVISAAVNDSALCVIYNFNGNSGIKNVTNGEAEIVTYSSRDLKQLGTTKLLNKVAMWHINSTIVANGNSGFIFTGMLFEDKVFKGIIHYDNKLNIKWTYENAFNYEEKIIPLTYTETIDQNLYSFYVRKAKLKTPKIYTGLLINKVKDGNMVLNHEFNSEDIKIVEKPALYSDGKNGVLFAQFNLSKNNGNFLMKANNERGLLFLSFDLTTKKTEEKLLSLESEEFLSKLDESDKIKFKKGGPRLNPIRATKIGENYFLIGETYNPVAYDVLVNFTSSHMECSDRVFVAEFDKNLNLRKINFFNKTIKTFTTPNEVSHSSTYFTGSFLDMRTNEDKSGFTFRYIDYTGGKTADHITVTYNNGNFKTTSLPMTRARSDYSLNALEGKPGKINVIKRVYNVFEIAEE</sequence>
<protein>
    <submittedName>
        <fullName evidence="1">Uncharacterized protein</fullName>
    </submittedName>
</protein>
<organism evidence="1 2">
    <name type="scientific">Sporocytophaga myxococcoides</name>
    <dbReference type="NCBI Taxonomy" id="153721"/>
    <lineage>
        <taxon>Bacteria</taxon>
        <taxon>Pseudomonadati</taxon>
        <taxon>Bacteroidota</taxon>
        <taxon>Cytophagia</taxon>
        <taxon>Cytophagales</taxon>
        <taxon>Cytophagaceae</taxon>
        <taxon>Sporocytophaga</taxon>
    </lineage>
</organism>
<comment type="caution">
    <text evidence="1">The sequence shown here is derived from an EMBL/GenBank/DDBJ whole genome shotgun (WGS) entry which is preliminary data.</text>
</comment>
<proteinExistence type="predicted"/>